<comment type="caution">
    <text evidence="1">The sequence shown here is derived from an EMBL/GenBank/DDBJ whole genome shotgun (WGS) entry which is preliminary data.</text>
</comment>
<evidence type="ECO:0000313" key="1">
    <source>
        <dbReference type="EMBL" id="KXG87709.1"/>
    </source>
</evidence>
<reference evidence="1 2" key="1">
    <citation type="submission" date="2015-11" db="EMBL/GenBank/DDBJ databases">
        <title>Draft genome sequence of Agrobacterium sp. R89-1.</title>
        <authorList>
            <person name="Zahradnik J."/>
            <person name="Kyslikova E."/>
            <person name="Palyzova A."/>
            <person name="Kyslik P."/>
        </authorList>
    </citation>
    <scope>NUCLEOTIDE SEQUENCE [LARGE SCALE GENOMIC DNA]</scope>
    <source>
        <strain evidence="1 2">R89-1</strain>
    </source>
</reference>
<sequence length="68" mass="8085">MTQFSQRPLRSRLHLLQWPSWLARLGNDALLSWRKRQSLRALEALPTDTLKDIGWPSSDNKRMRIEKN</sequence>
<dbReference type="STRING" id="2052828.ATO67_18510"/>
<dbReference type="AlphaFoldDB" id="A0A135P8F5"/>
<dbReference type="EMBL" id="LNUW01000004">
    <property type="protein sequence ID" value="KXG87709.1"/>
    <property type="molecule type" value="Genomic_DNA"/>
</dbReference>
<name>A0A135P8F5_9HYPH</name>
<accession>A0A135P8F5</accession>
<evidence type="ECO:0008006" key="3">
    <source>
        <dbReference type="Google" id="ProtNLM"/>
    </source>
</evidence>
<dbReference type="Proteomes" id="UP000070498">
    <property type="component" value="Unassembled WGS sequence"/>
</dbReference>
<proteinExistence type="predicted"/>
<organism evidence="1 2">
    <name type="scientific">Agrobacterium bohemicum</name>
    <dbReference type="NCBI Taxonomy" id="2052828"/>
    <lineage>
        <taxon>Bacteria</taxon>
        <taxon>Pseudomonadati</taxon>
        <taxon>Pseudomonadota</taxon>
        <taxon>Alphaproteobacteria</taxon>
        <taxon>Hyphomicrobiales</taxon>
        <taxon>Rhizobiaceae</taxon>
        <taxon>Rhizobium/Agrobacterium group</taxon>
        <taxon>Agrobacterium</taxon>
    </lineage>
</organism>
<evidence type="ECO:0000313" key="2">
    <source>
        <dbReference type="Proteomes" id="UP000070498"/>
    </source>
</evidence>
<keyword evidence="2" id="KW-1185">Reference proteome</keyword>
<gene>
    <name evidence="1" type="ORF">ATO67_18510</name>
</gene>
<protein>
    <recommendedName>
        <fullName evidence="3">DUF1127 domain-containing protein</fullName>
    </recommendedName>
</protein>